<proteinExistence type="predicted"/>
<organism evidence="1 2">
    <name type="scientific">Spiromyces aspiralis</name>
    <dbReference type="NCBI Taxonomy" id="68401"/>
    <lineage>
        <taxon>Eukaryota</taxon>
        <taxon>Fungi</taxon>
        <taxon>Fungi incertae sedis</taxon>
        <taxon>Zoopagomycota</taxon>
        <taxon>Kickxellomycotina</taxon>
        <taxon>Kickxellomycetes</taxon>
        <taxon>Kickxellales</taxon>
        <taxon>Kickxellaceae</taxon>
        <taxon>Spiromyces</taxon>
    </lineage>
</organism>
<evidence type="ECO:0000313" key="2">
    <source>
        <dbReference type="Proteomes" id="UP001145114"/>
    </source>
</evidence>
<sequence>MAARVVDRQEVLGVLMRFMSVVFHVCTEAQRRGITSHMLAASSFVEERVEAYQAYRRATAPGFSDASEDDEDGDMCDESSVSDCSDETLAQLIDMISKVSRTIKDVGLGRLWKRSLDAALRGIIGAHLSVPHMRVLERHTLGGLLRWVSTAVVTWASMMQPDSADEVARQTYDTALAIFSDLRISELFSIIVEYPDSQPAVEDLRFGLEHQNKRKQLATSLRAAIQARLLHPGACTNDILTHYIATIRCLRVLDPSHIALNIVVPPIRDYLRQREDTVRCIVAAMVSDESDLFEDLVSGGMLTLDDSEDEDEDFDDPEWRPLPVDAKGVFKSAEKRNADVINSLVSIFNTKDVFVKEIERLFATRLLKAHDYNPEKEESRDAFALSLSRPDIRCWPVACLVRQLEVLKLRFGGESLQRCEVMLKDIAGSRRINQHIRESSRAEVSAITRHPLFLPLWPSKGRCVYAYVRTARK</sequence>
<gene>
    <name evidence="1" type="primary">ANAPC2_1</name>
    <name evidence="1" type="ORF">EV182_003524</name>
</gene>
<dbReference type="EMBL" id="JAMZIH010006069">
    <property type="protein sequence ID" value="KAJ1674317.1"/>
    <property type="molecule type" value="Genomic_DNA"/>
</dbReference>
<keyword evidence="2" id="KW-1185">Reference proteome</keyword>
<name>A0ACC1HCW2_9FUNG</name>
<comment type="caution">
    <text evidence="1">The sequence shown here is derived from an EMBL/GenBank/DDBJ whole genome shotgun (WGS) entry which is preliminary data.</text>
</comment>
<dbReference type="Proteomes" id="UP001145114">
    <property type="component" value="Unassembled WGS sequence"/>
</dbReference>
<accession>A0ACC1HCW2</accession>
<reference evidence="1" key="1">
    <citation type="submission" date="2022-06" db="EMBL/GenBank/DDBJ databases">
        <title>Phylogenomic reconstructions and comparative analyses of Kickxellomycotina fungi.</title>
        <authorList>
            <person name="Reynolds N.K."/>
            <person name="Stajich J.E."/>
            <person name="Barry K."/>
            <person name="Grigoriev I.V."/>
            <person name="Crous P."/>
            <person name="Smith M.E."/>
        </authorList>
    </citation>
    <scope>NUCLEOTIDE SEQUENCE</scope>
    <source>
        <strain evidence="1">RSA 2271</strain>
    </source>
</reference>
<protein>
    <submittedName>
        <fullName evidence="1">Anaphase-promoting complex subunit 2</fullName>
    </submittedName>
</protein>
<evidence type="ECO:0000313" key="1">
    <source>
        <dbReference type="EMBL" id="KAJ1674317.1"/>
    </source>
</evidence>